<keyword evidence="4 5" id="KW-0472">Membrane</keyword>
<dbReference type="SUPFAM" id="SSF144091">
    <property type="entry name" value="Rhomboid-like"/>
    <property type="match status" value="1"/>
</dbReference>
<sequence>MVSLAAIALLVTLVVAVGGVFYYDGWRRWRRLTDGRLVYGVPWGTLLAVALVVAFYVLAQGGLAHWDDPLVLPFVSWSYFYPLGVITSGFAHGSPGHLISNMTGTLAFGLVAEYAWGHYPPARRQRDSLLAGDGRLWSQPRVRIALVPAAMFAVALLTGVFSMGPGLGFSGAVFAIAGFAVVTKPRSAIGAVVGSSALGVLYQAFVNPVVTGSVSAGGPSPPSWASIAFQAHMLGFVVGALVAVGLLRVRRQRLSASTLFFGVVGFGLALSLWLLVWPGDDVYYLYRAAGVIVVFGLAGLVTVAVAGSDRSVPRALAIGWLAVLALPLALLLATLTLSLGASLSGLVPDAIGLVPFVALLALAVVALAAPAIPTAAFGRDSRWATHRRVALLGLGTVGLLLVLPGLLYGPIAVDTDSVTDTDEVTVDDYLITYEENVTPGQTLLTLDVGNATDETQSGLIVASDARSIWTVAERTDAVAFDGEASVQVGGLGWRETVHAERSGWDVIGNGSAYAVDLTVDGETSRSFTTERVEADVRIDGYRIAVVPTDEAFDVRVSQDNSGVGTVPIPAGNETASLGSLDVLTDESDDTTKLVVESDGSRVTVAEKETYE</sequence>
<feature type="transmembrane region" description="Helical" evidence="5">
    <location>
        <begin position="98"/>
        <end position="116"/>
    </location>
</feature>
<dbReference type="GO" id="GO:0006508">
    <property type="term" value="P:proteolysis"/>
    <property type="evidence" value="ECO:0007669"/>
    <property type="project" value="UniProtKB-KW"/>
</dbReference>
<evidence type="ECO:0000313" key="8">
    <source>
        <dbReference type="Proteomes" id="UP000663292"/>
    </source>
</evidence>
<name>A0A897P004_9EURY</name>
<keyword evidence="7" id="KW-0645">Protease</keyword>
<evidence type="ECO:0000259" key="6">
    <source>
        <dbReference type="Pfam" id="PF01694"/>
    </source>
</evidence>
<feature type="transmembrane region" description="Helical" evidence="5">
    <location>
        <begin position="188"/>
        <end position="205"/>
    </location>
</feature>
<organism evidence="7 8">
    <name type="scientific">Halapricum desulfuricans</name>
    <dbReference type="NCBI Taxonomy" id="2841257"/>
    <lineage>
        <taxon>Archaea</taxon>
        <taxon>Methanobacteriati</taxon>
        <taxon>Methanobacteriota</taxon>
        <taxon>Stenosarchaea group</taxon>
        <taxon>Halobacteria</taxon>
        <taxon>Halobacteriales</taxon>
        <taxon>Haloarculaceae</taxon>
        <taxon>Halapricum</taxon>
    </lineage>
</organism>
<dbReference type="EMBL" id="CP064791">
    <property type="protein sequence ID" value="QSG16149.1"/>
    <property type="molecule type" value="Genomic_DNA"/>
</dbReference>
<feature type="transmembrane region" description="Helical" evidence="5">
    <location>
        <begin position="167"/>
        <end position="183"/>
    </location>
</feature>
<evidence type="ECO:0000256" key="2">
    <source>
        <dbReference type="ARBA" id="ARBA00022692"/>
    </source>
</evidence>
<comment type="subcellular location">
    <subcellularLocation>
        <location evidence="1">Membrane</location>
        <topology evidence="1">Multi-pass membrane protein</topology>
    </subcellularLocation>
</comment>
<feature type="transmembrane region" description="Helical" evidence="5">
    <location>
        <begin position="353"/>
        <end position="377"/>
    </location>
</feature>
<dbReference type="Pfam" id="PF01694">
    <property type="entry name" value="Rhomboid"/>
    <property type="match status" value="1"/>
</dbReference>
<dbReference type="InterPro" id="IPR035952">
    <property type="entry name" value="Rhomboid-like_sf"/>
</dbReference>
<reference evidence="7 8" key="1">
    <citation type="submission" date="2020-11" db="EMBL/GenBank/DDBJ databases">
        <title>Carbohydrate-dependent, anaerobic sulfur respiration: A novel catabolism in halophilic archaea.</title>
        <authorList>
            <person name="Sorokin D.Y."/>
            <person name="Messina E."/>
            <person name="Smedile F."/>
            <person name="La Cono V."/>
            <person name="Hallsworth J.E."/>
            <person name="Yakimov M.M."/>
        </authorList>
    </citation>
    <scope>NUCLEOTIDE SEQUENCE [LARGE SCALE GENOMIC DNA]</scope>
    <source>
        <strain evidence="7 8">HSR-Est</strain>
    </source>
</reference>
<feature type="transmembrane region" description="Helical" evidence="5">
    <location>
        <begin position="40"/>
        <end position="58"/>
    </location>
</feature>
<keyword evidence="3 5" id="KW-1133">Transmembrane helix</keyword>
<evidence type="ECO:0000256" key="4">
    <source>
        <dbReference type="ARBA" id="ARBA00023136"/>
    </source>
</evidence>
<feature type="transmembrane region" description="Helical" evidence="5">
    <location>
        <begin position="70"/>
        <end position="92"/>
    </location>
</feature>
<dbReference type="GO" id="GO:0004252">
    <property type="term" value="F:serine-type endopeptidase activity"/>
    <property type="evidence" value="ECO:0007669"/>
    <property type="project" value="InterPro"/>
</dbReference>
<feature type="transmembrane region" description="Helical" evidence="5">
    <location>
        <begin position="225"/>
        <end position="247"/>
    </location>
</feature>
<feature type="domain" description="Peptidase S54 rhomboid" evidence="6">
    <location>
        <begin position="149"/>
        <end position="248"/>
    </location>
</feature>
<feature type="transmembrane region" description="Helical" evidence="5">
    <location>
        <begin position="284"/>
        <end position="306"/>
    </location>
</feature>
<feature type="transmembrane region" description="Helical" evidence="5">
    <location>
        <begin position="318"/>
        <end position="341"/>
    </location>
</feature>
<dbReference type="GO" id="GO:0016020">
    <property type="term" value="C:membrane"/>
    <property type="evidence" value="ECO:0007669"/>
    <property type="project" value="UniProtKB-SubCell"/>
</dbReference>
<evidence type="ECO:0000256" key="3">
    <source>
        <dbReference type="ARBA" id="ARBA00022989"/>
    </source>
</evidence>
<dbReference type="RefSeq" id="WP_229121416.1">
    <property type="nucleotide sequence ID" value="NZ_CP064791.1"/>
</dbReference>
<dbReference type="Gene3D" id="1.20.1540.10">
    <property type="entry name" value="Rhomboid-like"/>
    <property type="match status" value="1"/>
</dbReference>
<keyword evidence="7" id="KW-0378">Hydrolase</keyword>
<gene>
    <name evidence="7" type="primary">glpG3</name>
    <name evidence="7" type="ORF">HSEST_2639</name>
</gene>
<protein>
    <submittedName>
        <fullName evidence="7">Membrane associated serine protease</fullName>
    </submittedName>
</protein>
<dbReference type="Proteomes" id="UP000663292">
    <property type="component" value="Chromosome"/>
</dbReference>
<accession>A0A897P004</accession>
<feature type="transmembrane region" description="Helical" evidence="5">
    <location>
        <begin position="259"/>
        <end position="278"/>
    </location>
</feature>
<evidence type="ECO:0000313" key="7">
    <source>
        <dbReference type="EMBL" id="QSG16149.1"/>
    </source>
</evidence>
<dbReference type="AlphaFoldDB" id="A0A897P004"/>
<keyword evidence="2 5" id="KW-0812">Transmembrane</keyword>
<keyword evidence="8" id="KW-1185">Reference proteome</keyword>
<proteinExistence type="predicted"/>
<evidence type="ECO:0000256" key="5">
    <source>
        <dbReference type="SAM" id="Phobius"/>
    </source>
</evidence>
<dbReference type="InterPro" id="IPR022764">
    <property type="entry name" value="Peptidase_S54_rhomboid_dom"/>
</dbReference>
<feature type="transmembrane region" description="Helical" evidence="5">
    <location>
        <begin position="389"/>
        <end position="409"/>
    </location>
</feature>
<dbReference type="GeneID" id="68859270"/>
<evidence type="ECO:0000256" key="1">
    <source>
        <dbReference type="ARBA" id="ARBA00004141"/>
    </source>
</evidence>